<dbReference type="PANTHER" id="PTHR36573:SF1">
    <property type="entry name" value="INTERMEMBRANE PHOSPHOLIPID TRANSPORT SYSTEM BINDING PROTEIN MLAC"/>
    <property type="match status" value="1"/>
</dbReference>
<name>A0A0E3ZKS6_9BURK</name>
<evidence type="ECO:0000313" key="3">
    <source>
        <dbReference type="Proteomes" id="UP000061135"/>
    </source>
</evidence>
<dbReference type="PATRIC" id="fig|576611.7.peg.98"/>
<dbReference type="HOGENOM" id="CLU_094502_3_1_4"/>
<feature type="chain" id="PRO_5002416545" evidence="1">
    <location>
        <begin position="36"/>
        <end position="223"/>
    </location>
</feature>
<dbReference type="Gene3D" id="3.10.450.50">
    <property type="match status" value="1"/>
</dbReference>
<evidence type="ECO:0000256" key="1">
    <source>
        <dbReference type="SAM" id="SignalP"/>
    </source>
</evidence>
<dbReference type="KEGG" id="pdq:CL55_00000980"/>
<dbReference type="AlphaFoldDB" id="A0A0E3ZKS6"/>
<protein>
    <submittedName>
        <fullName evidence="2">ABC-type transport system involved in resistance to organic solvents, auxiliary component</fullName>
    </submittedName>
</protein>
<proteinExistence type="predicted"/>
<dbReference type="Proteomes" id="UP000061135">
    <property type="component" value="Chromosome"/>
</dbReference>
<sequence>MTSTDRGHMKSYTTLQQYCAVLISSFFLAVSGASAQAVDQSTPDALIKTVVSDVMASVKSDPEIQKGNIPRIVDLVEKKIVPYTDMRRTTEMAMGPNWKKATPEQQAQLVSEFKNLLIRTYSGALSQLRDQTIQFKPLRAAPDDKEVVVKTVVIGRGDPVPLDYRLEKTANGWRVYDMNIMGVWLVEAYRNQFANQISQNGVEGLVKFLQDRNKQLAAAKPAN</sequence>
<keyword evidence="3" id="KW-1185">Reference proteome</keyword>
<accession>A0A0E3ZKS6</accession>
<feature type="signal peptide" evidence="1">
    <location>
        <begin position="1"/>
        <end position="35"/>
    </location>
</feature>
<reference evidence="2 3" key="1">
    <citation type="submission" date="2014-03" db="EMBL/GenBank/DDBJ databases">
        <title>Genome of Polynucleobacter strain MWH-MoK4.</title>
        <authorList>
            <person name="Hahn M.W."/>
        </authorList>
    </citation>
    <scope>NUCLEOTIDE SEQUENCE [LARGE SCALE GENOMIC DNA]</scope>
    <source>
        <strain evidence="2 3">MWH-MoK4</strain>
    </source>
</reference>
<organism evidence="2 3">
    <name type="scientific">Polynucleobacter duraquae</name>
    <dbReference type="NCBI Taxonomy" id="1835254"/>
    <lineage>
        <taxon>Bacteria</taxon>
        <taxon>Pseudomonadati</taxon>
        <taxon>Pseudomonadota</taxon>
        <taxon>Betaproteobacteria</taxon>
        <taxon>Burkholderiales</taxon>
        <taxon>Burkholderiaceae</taxon>
        <taxon>Polynucleobacter</taxon>
    </lineage>
</organism>
<dbReference type="EMBL" id="CP007501">
    <property type="protein sequence ID" value="AKD24431.1"/>
    <property type="molecule type" value="Genomic_DNA"/>
</dbReference>
<evidence type="ECO:0000313" key="2">
    <source>
        <dbReference type="EMBL" id="AKD24431.1"/>
    </source>
</evidence>
<keyword evidence="1" id="KW-0732">Signal</keyword>
<gene>
    <name evidence="2" type="ORF">CL55_00000980</name>
</gene>
<dbReference type="Gene3D" id="1.10.10.640">
    <property type="entry name" value="phospholipid-binding protein"/>
    <property type="match status" value="1"/>
</dbReference>
<dbReference type="Pfam" id="PF05494">
    <property type="entry name" value="MlaC"/>
    <property type="match status" value="1"/>
</dbReference>
<dbReference type="PANTHER" id="PTHR36573">
    <property type="entry name" value="INTERMEMBRANE PHOSPHOLIPID TRANSPORT SYSTEM BINDING PROTEIN MLAC"/>
    <property type="match status" value="1"/>
</dbReference>
<dbReference type="InterPro" id="IPR008869">
    <property type="entry name" value="MlaC/ttg2D"/>
</dbReference>
<dbReference type="PIRSF" id="PIRSF004649">
    <property type="entry name" value="MlaC"/>
    <property type="match status" value="1"/>
</dbReference>
<dbReference type="STRING" id="1835254.CL55_00000980"/>